<feature type="region of interest" description="Disordered" evidence="1">
    <location>
        <begin position="1"/>
        <end position="41"/>
    </location>
</feature>
<feature type="compositionally biased region" description="Low complexity" evidence="1">
    <location>
        <begin position="26"/>
        <end position="41"/>
    </location>
</feature>
<dbReference type="Proteomes" id="UP001501747">
    <property type="component" value="Unassembled WGS sequence"/>
</dbReference>
<organism evidence="2 3">
    <name type="scientific">Allokutzneria multivorans</name>
    <dbReference type="NCBI Taxonomy" id="1142134"/>
    <lineage>
        <taxon>Bacteria</taxon>
        <taxon>Bacillati</taxon>
        <taxon>Actinomycetota</taxon>
        <taxon>Actinomycetes</taxon>
        <taxon>Pseudonocardiales</taxon>
        <taxon>Pseudonocardiaceae</taxon>
        <taxon>Allokutzneria</taxon>
    </lineage>
</organism>
<name>A0ABP7TMW7_9PSEU</name>
<reference evidence="3" key="1">
    <citation type="journal article" date="2019" name="Int. J. Syst. Evol. Microbiol.">
        <title>The Global Catalogue of Microorganisms (GCM) 10K type strain sequencing project: providing services to taxonomists for standard genome sequencing and annotation.</title>
        <authorList>
            <consortium name="The Broad Institute Genomics Platform"/>
            <consortium name="The Broad Institute Genome Sequencing Center for Infectious Disease"/>
            <person name="Wu L."/>
            <person name="Ma J."/>
        </authorList>
    </citation>
    <scope>NUCLEOTIDE SEQUENCE [LARGE SCALE GENOMIC DNA]</scope>
    <source>
        <strain evidence="3">JCM 17342</strain>
    </source>
</reference>
<protein>
    <submittedName>
        <fullName evidence="2">Uncharacterized protein</fullName>
    </submittedName>
</protein>
<evidence type="ECO:0000256" key="1">
    <source>
        <dbReference type="SAM" id="MobiDB-lite"/>
    </source>
</evidence>
<sequence>MSMHFSGKLVSRLKEQAPGGRCGAMSASVGPRAPGPAGREAARVAANDVVAADPELVSHPGLAGMISDPIHEELLEKT</sequence>
<evidence type="ECO:0000313" key="3">
    <source>
        <dbReference type="Proteomes" id="UP001501747"/>
    </source>
</evidence>
<keyword evidence="3" id="KW-1185">Reference proteome</keyword>
<gene>
    <name evidence="2" type="ORF">GCM10022247_61070</name>
</gene>
<dbReference type="EMBL" id="BAABAL010000019">
    <property type="protein sequence ID" value="GAA4027901.1"/>
    <property type="molecule type" value="Genomic_DNA"/>
</dbReference>
<proteinExistence type="predicted"/>
<accession>A0ABP7TMW7</accession>
<evidence type="ECO:0000313" key="2">
    <source>
        <dbReference type="EMBL" id="GAA4027901.1"/>
    </source>
</evidence>
<comment type="caution">
    <text evidence="2">The sequence shown here is derived from an EMBL/GenBank/DDBJ whole genome shotgun (WGS) entry which is preliminary data.</text>
</comment>